<dbReference type="NCBIfam" id="TIGR01603">
    <property type="entry name" value="maj_tail_phi13"/>
    <property type="match status" value="1"/>
</dbReference>
<dbReference type="InterPro" id="IPR006490">
    <property type="entry name" value="Maj_tail_phi13"/>
</dbReference>
<keyword evidence="2" id="KW-1185">Reference proteome</keyword>
<protein>
    <recommendedName>
        <fullName evidence="3">Major tail protein</fullName>
    </recommendedName>
</protein>
<name>A0A0M6WRF0_9FIRM</name>
<organism evidence="1 2">
    <name type="scientific">Agathobacter rectalis</name>
    <dbReference type="NCBI Taxonomy" id="39491"/>
    <lineage>
        <taxon>Bacteria</taxon>
        <taxon>Bacillati</taxon>
        <taxon>Bacillota</taxon>
        <taxon>Clostridia</taxon>
        <taxon>Lachnospirales</taxon>
        <taxon>Lachnospiraceae</taxon>
        <taxon>Agathobacter</taxon>
    </lineage>
</organism>
<evidence type="ECO:0000313" key="1">
    <source>
        <dbReference type="EMBL" id="CRL40272.1"/>
    </source>
</evidence>
<dbReference type="EMBL" id="CVRQ01000025">
    <property type="protein sequence ID" value="CRL40272.1"/>
    <property type="molecule type" value="Genomic_DNA"/>
</dbReference>
<evidence type="ECO:0008006" key="3">
    <source>
        <dbReference type="Google" id="ProtNLM"/>
    </source>
</evidence>
<dbReference type="RefSeq" id="WP_003506181.1">
    <property type="nucleotide sequence ID" value="NZ_CVRQ01000025.1"/>
</dbReference>
<dbReference type="AlphaFoldDB" id="A0A0M6WRF0"/>
<dbReference type="Proteomes" id="UP000049472">
    <property type="component" value="Unassembled WGS sequence"/>
</dbReference>
<proteinExistence type="predicted"/>
<accession>A0A0M6WRF0</accession>
<dbReference type="GeneID" id="62696297"/>
<reference evidence="2" key="1">
    <citation type="submission" date="2015-05" db="EMBL/GenBank/DDBJ databases">
        <authorList>
            <consortium name="Pathogen Informatics"/>
        </authorList>
    </citation>
    <scope>NUCLEOTIDE SEQUENCE [LARGE SCALE GENOMIC DNA]</scope>
    <source>
        <strain evidence="2">T1-815</strain>
    </source>
</reference>
<evidence type="ECO:0000313" key="2">
    <source>
        <dbReference type="Proteomes" id="UP000049472"/>
    </source>
</evidence>
<sequence>MSETVTQVNETTQQIVRSRTCGLKDFYIALVQSNTATAYTAGTPVKLARAIKAKIDEKWTSEKIYSDDNTEEVITSYEGTDVELEINALAPQDRVILFGQLYEKGFLRKSSDDRAPEVAVGWRERKLNGKYEFKWLYVGKFAEGISEEASTKEGKLSPTTKSIKGSFYERSIDNLYEVSVDESNLVAEDTDAATAIKDWFSKVQEAPDAAA</sequence>
<gene>
    <name evidence="1" type="ORF">T1815_22981</name>
</gene>